<keyword evidence="1" id="KW-0812">Transmembrane</keyword>
<name>A0AAV5VQQ9_9BILA</name>
<dbReference type="Proteomes" id="UP001432322">
    <property type="component" value="Unassembled WGS sequence"/>
</dbReference>
<reference evidence="3" key="1">
    <citation type="submission" date="2023-10" db="EMBL/GenBank/DDBJ databases">
        <title>Genome assembly of Pristionchus species.</title>
        <authorList>
            <person name="Yoshida K."/>
            <person name="Sommer R.J."/>
        </authorList>
    </citation>
    <scope>NUCLEOTIDE SEQUENCE</scope>
    <source>
        <strain evidence="3">RS5133</strain>
    </source>
</reference>
<gene>
    <name evidence="3" type="ORF">PFISCL1PPCAC_11965</name>
</gene>
<evidence type="ECO:0000256" key="1">
    <source>
        <dbReference type="SAM" id="Phobius"/>
    </source>
</evidence>
<comment type="caution">
    <text evidence="3">The sequence shown here is derived from an EMBL/GenBank/DDBJ whole genome shotgun (WGS) entry which is preliminary data.</text>
</comment>
<keyword evidence="2" id="KW-0732">Signal</keyword>
<keyword evidence="4" id="KW-1185">Reference proteome</keyword>
<sequence length="376" mass="40084">MRQLLLFCLLATAATAYNLVLQKFDLTGGNVHNGKISCDTIDMENVLVGGHTFKFVCSETKTKDDPPAIDTVTLMYTDSAFATNAAKLAVKIPLKDKSTLDFDIAPGMQVGVLQTFNSTTPKFTQAVPTETTAAPTTTTTTPEVPTANDTNKVVKKTVARPVKPAANAAAADPDEAADATIPLALRLRGPGPVRLPLPLPTAEERQKHIRRRKREEAAVIDSNAADAPPVDNPVKVSLYVLDEGGNAAAVWAAVIEGIILIVLVGLCIWVFFIAPRRRGASGAVDPYKANDPNYSVSYNNTGYNQRIDAFGNPAPPPRPANNAYMDDYITDNVGAMSRPAAAPTTTQPTAVNPAISSFQPTHQRFDSSGLVTVNLS</sequence>
<protein>
    <submittedName>
        <fullName evidence="3">Uncharacterized protein</fullName>
    </submittedName>
</protein>
<proteinExistence type="predicted"/>
<feature type="chain" id="PRO_5043944042" evidence="2">
    <location>
        <begin position="17"/>
        <end position="376"/>
    </location>
</feature>
<dbReference type="EMBL" id="BTSY01000003">
    <property type="protein sequence ID" value="GMT20668.1"/>
    <property type="molecule type" value="Genomic_DNA"/>
</dbReference>
<accession>A0AAV5VQQ9</accession>
<dbReference type="AlphaFoldDB" id="A0AAV5VQQ9"/>
<keyword evidence="1" id="KW-1133">Transmembrane helix</keyword>
<evidence type="ECO:0000256" key="2">
    <source>
        <dbReference type="SAM" id="SignalP"/>
    </source>
</evidence>
<keyword evidence="1" id="KW-0472">Membrane</keyword>
<feature type="transmembrane region" description="Helical" evidence="1">
    <location>
        <begin position="248"/>
        <end position="272"/>
    </location>
</feature>
<evidence type="ECO:0000313" key="4">
    <source>
        <dbReference type="Proteomes" id="UP001432322"/>
    </source>
</evidence>
<organism evidence="3 4">
    <name type="scientific">Pristionchus fissidentatus</name>
    <dbReference type="NCBI Taxonomy" id="1538716"/>
    <lineage>
        <taxon>Eukaryota</taxon>
        <taxon>Metazoa</taxon>
        <taxon>Ecdysozoa</taxon>
        <taxon>Nematoda</taxon>
        <taxon>Chromadorea</taxon>
        <taxon>Rhabditida</taxon>
        <taxon>Rhabditina</taxon>
        <taxon>Diplogasteromorpha</taxon>
        <taxon>Diplogasteroidea</taxon>
        <taxon>Neodiplogasteridae</taxon>
        <taxon>Pristionchus</taxon>
    </lineage>
</organism>
<feature type="signal peptide" evidence="2">
    <location>
        <begin position="1"/>
        <end position="16"/>
    </location>
</feature>
<evidence type="ECO:0000313" key="3">
    <source>
        <dbReference type="EMBL" id="GMT20668.1"/>
    </source>
</evidence>